<sequence>MAGLLRAFGVRVLIIGFILAVTGATLLGLVALLAGAGLLYAEHDHGAAANINP</sequence>
<gene>
    <name evidence="2" type="ordered locus">SACE_4794</name>
</gene>
<accession>A4FJ35</accession>
<evidence type="ECO:0000313" key="2">
    <source>
        <dbReference type="EMBL" id="CAM04060.1"/>
    </source>
</evidence>
<keyword evidence="1" id="KW-0812">Transmembrane</keyword>
<organism evidence="2 3">
    <name type="scientific">Saccharopolyspora erythraea (strain ATCC 11635 / DSM 40517 / JCM 4748 / NBRC 13426 / NCIMB 8594 / NRRL 2338)</name>
    <dbReference type="NCBI Taxonomy" id="405948"/>
    <lineage>
        <taxon>Bacteria</taxon>
        <taxon>Bacillati</taxon>
        <taxon>Actinomycetota</taxon>
        <taxon>Actinomycetes</taxon>
        <taxon>Pseudonocardiales</taxon>
        <taxon>Pseudonocardiaceae</taxon>
        <taxon>Saccharopolyspora</taxon>
    </lineage>
</organism>
<keyword evidence="1" id="KW-0472">Membrane</keyword>
<dbReference type="KEGG" id="sen:SACE_4794"/>
<dbReference type="AlphaFoldDB" id="A4FJ35"/>
<protein>
    <submittedName>
        <fullName evidence="2">Uncharacterized protein</fullName>
    </submittedName>
</protein>
<evidence type="ECO:0000256" key="1">
    <source>
        <dbReference type="SAM" id="Phobius"/>
    </source>
</evidence>
<dbReference type="EMBL" id="AM420293">
    <property type="protein sequence ID" value="CAM04060.1"/>
    <property type="molecule type" value="Genomic_DNA"/>
</dbReference>
<dbReference type="Proteomes" id="UP000006728">
    <property type="component" value="Chromosome"/>
</dbReference>
<dbReference type="HOGENOM" id="CLU_3065947_0_0_11"/>
<reference evidence="2 3" key="1">
    <citation type="journal article" date="2007" name="Nat. Biotechnol.">
        <title>Complete genome sequence of the erythromycin-producing bacterium Saccharopolyspora erythraea NRRL23338.</title>
        <authorList>
            <person name="Oliynyk M."/>
            <person name="Samborskyy M."/>
            <person name="Lester J.B."/>
            <person name="Mironenko T."/>
            <person name="Scott N."/>
            <person name="Dickens S."/>
            <person name="Haydock S.F."/>
            <person name="Leadlay P.F."/>
        </authorList>
    </citation>
    <scope>NUCLEOTIDE SEQUENCE [LARGE SCALE GENOMIC DNA]</scope>
    <source>
        <strain evidence="3">ATCC 11635 / DSM 40517 / JCM 4748 / NBRC 13426 / NCIMB 8594 / NRRL 2338</strain>
    </source>
</reference>
<name>A4FJ35_SACEN</name>
<evidence type="ECO:0000313" key="3">
    <source>
        <dbReference type="Proteomes" id="UP000006728"/>
    </source>
</evidence>
<keyword evidence="1" id="KW-1133">Transmembrane helix</keyword>
<proteinExistence type="predicted"/>
<keyword evidence="3" id="KW-1185">Reference proteome</keyword>
<feature type="transmembrane region" description="Helical" evidence="1">
    <location>
        <begin position="12"/>
        <end position="40"/>
    </location>
</feature>